<dbReference type="GO" id="GO:0042602">
    <property type="term" value="F:riboflavin reductase (NADPH) activity"/>
    <property type="evidence" value="ECO:0007669"/>
    <property type="project" value="TreeGrafter"/>
</dbReference>
<feature type="domain" description="Flavin reductase like" evidence="2">
    <location>
        <begin position="32"/>
        <end position="180"/>
    </location>
</feature>
<dbReference type="PANTHER" id="PTHR30466">
    <property type="entry name" value="FLAVIN REDUCTASE"/>
    <property type="match status" value="1"/>
</dbReference>
<dbReference type="SUPFAM" id="SSF50475">
    <property type="entry name" value="FMN-binding split barrel"/>
    <property type="match status" value="1"/>
</dbReference>
<protein>
    <submittedName>
        <fullName evidence="3">Flavin reductase</fullName>
    </submittedName>
</protein>
<evidence type="ECO:0000256" key="1">
    <source>
        <dbReference type="ARBA" id="ARBA00023002"/>
    </source>
</evidence>
<dbReference type="SMART" id="SM00903">
    <property type="entry name" value="Flavin_Reduct"/>
    <property type="match status" value="1"/>
</dbReference>
<dbReference type="GO" id="GO:0006208">
    <property type="term" value="P:pyrimidine nucleobase catabolic process"/>
    <property type="evidence" value="ECO:0007669"/>
    <property type="project" value="TreeGrafter"/>
</dbReference>
<dbReference type="AlphaFoldDB" id="A0A2P7SAQ4"/>
<sequence length="202" mass="20827">MAGPTRPAPAAGRGGDAADEAASVAKAFLAAFRHHPAGVAIITGDAGDGPAALTISSLISVGVEPPTVAFSLSEASSSARVLARCETVVVHFVRRTNMQLARLCATSGSGRFGPGVDWSRLATGEPYYPQVETWFRAAIRGRLAAPGALLVSAELVLASTVPQPAASDDALVYADRAWHGLRPVADAARAPLLLWPDDSATF</sequence>
<dbReference type="OrthoDB" id="9792858at2"/>
<dbReference type="InterPro" id="IPR002563">
    <property type="entry name" value="Flavin_Rdtase-like_dom"/>
</dbReference>
<accession>A0A2P7SAQ4</accession>
<evidence type="ECO:0000313" key="4">
    <source>
        <dbReference type="Proteomes" id="UP000241229"/>
    </source>
</evidence>
<dbReference type="InterPro" id="IPR012349">
    <property type="entry name" value="Split_barrel_FMN-bd"/>
</dbReference>
<keyword evidence="4" id="KW-1185">Reference proteome</keyword>
<dbReference type="PANTHER" id="PTHR30466:SF1">
    <property type="entry name" value="FMN REDUCTASE (NADH) RUTF"/>
    <property type="match status" value="1"/>
</dbReference>
<dbReference type="Proteomes" id="UP000241229">
    <property type="component" value="Unassembled WGS sequence"/>
</dbReference>
<dbReference type="Pfam" id="PF01613">
    <property type="entry name" value="Flavin_Reduct"/>
    <property type="match status" value="1"/>
</dbReference>
<evidence type="ECO:0000313" key="3">
    <source>
        <dbReference type="EMBL" id="PSJ59582.1"/>
    </source>
</evidence>
<reference evidence="3 4" key="1">
    <citation type="submission" date="2018-03" db="EMBL/GenBank/DDBJ databases">
        <title>The draft genome of Mesorhizobium sp. 6GN-30.</title>
        <authorList>
            <person name="Liu L."/>
            <person name="Li L."/>
            <person name="Wang T."/>
            <person name="Zhang X."/>
            <person name="Liang L."/>
        </authorList>
    </citation>
    <scope>NUCLEOTIDE SEQUENCE [LARGE SCALE GENOMIC DNA]</scope>
    <source>
        <strain evidence="3 4">6GN30</strain>
    </source>
</reference>
<name>A0A2P7SAQ4_9HYPH</name>
<evidence type="ECO:0000259" key="2">
    <source>
        <dbReference type="SMART" id="SM00903"/>
    </source>
</evidence>
<dbReference type="EMBL" id="PXYK01000011">
    <property type="protein sequence ID" value="PSJ59582.1"/>
    <property type="molecule type" value="Genomic_DNA"/>
</dbReference>
<keyword evidence="1" id="KW-0560">Oxidoreductase</keyword>
<organism evidence="3 4">
    <name type="scientific">Kumtagia ephedrae</name>
    <dbReference type="NCBI Taxonomy" id="2116701"/>
    <lineage>
        <taxon>Bacteria</taxon>
        <taxon>Pseudomonadati</taxon>
        <taxon>Pseudomonadota</taxon>
        <taxon>Alphaproteobacteria</taxon>
        <taxon>Hyphomicrobiales</taxon>
        <taxon>Phyllobacteriaceae</taxon>
        <taxon>Kumtagia</taxon>
    </lineage>
</organism>
<proteinExistence type="predicted"/>
<dbReference type="Gene3D" id="2.30.110.10">
    <property type="entry name" value="Electron Transport, Fmn-binding Protein, Chain A"/>
    <property type="match status" value="1"/>
</dbReference>
<dbReference type="InterPro" id="IPR050268">
    <property type="entry name" value="NADH-dep_flavin_reductase"/>
</dbReference>
<dbReference type="GO" id="GO:0010181">
    <property type="term" value="F:FMN binding"/>
    <property type="evidence" value="ECO:0007669"/>
    <property type="project" value="InterPro"/>
</dbReference>
<comment type="caution">
    <text evidence="3">The sequence shown here is derived from an EMBL/GenBank/DDBJ whole genome shotgun (WGS) entry which is preliminary data.</text>
</comment>
<gene>
    <name evidence="3" type="ORF">C7I84_13180</name>
</gene>